<dbReference type="Pfam" id="PF02009">
    <property type="entry name" value="RIFIN"/>
    <property type="match status" value="1"/>
</dbReference>
<dbReference type="VEuPathDB" id="PlasmoDB:PRG01_0021200"/>
<dbReference type="Proteomes" id="UP000027581">
    <property type="component" value="Unassembled WGS sequence"/>
</dbReference>
<feature type="non-terminal residue" evidence="2">
    <location>
        <position position="1"/>
    </location>
</feature>
<evidence type="ECO:0000313" key="3">
    <source>
        <dbReference type="Proteomes" id="UP000027581"/>
    </source>
</evidence>
<reference evidence="2" key="1">
    <citation type="submission" date="2014-01" db="EMBL/GenBank/DDBJ databases">
        <authorList>
            <person name="Aslett M."/>
        </authorList>
    </citation>
    <scope>NUCLEOTIDE SEQUENCE</scope>
    <source>
        <strain evidence="2">CDC</strain>
    </source>
</reference>
<evidence type="ECO:0000313" key="2">
    <source>
        <dbReference type="EMBL" id="CDO61632.1"/>
    </source>
</evidence>
<gene>
    <name evidence="2" type="primary">RIF</name>
    <name evidence="2" type="ORF">PRCDC_0026900</name>
</gene>
<dbReference type="NCBIfam" id="TIGR01477">
    <property type="entry name" value="RIFIN"/>
    <property type="match status" value="1"/>
</dbReference>
<keyword evidence="1" id="KW-0812">Transmembrane</keyword>
<accession>A0A060RLY4</accession>
<proteinExistence type="predicted"/>
<reference evidence="2" key="2">
    <citation type="submission" date="2014-05" db="EMBL/GenBank/DDBJ databases">
        <title>The genome sequences of chimpanzee malaria parasites reveal the path to human adaptation.</title>
        <authorList>
            <person name="Otto T.D."/>
            <person name="Rayner J.C."/>
            <person name="Boehme U."/>
            <person name="Pain A."/>
            <person name="Spottiswoode N."/>
            <person name="Sanders M."/>
            <person name="Quail M."/>
            <person name="Ollomo B."/>
            <person name="Renaud F."/>
            <person name="Thomas A.W."/>
            <person name="Prugnolle F."/>
            <person name="Conway D.J."/>
            <person name="Newbold C."/>
            <person name="Berriman M."/>
        </authorList>
    </citation>
    <scope>NUCLEOTIDE SEQUENCE [LARGE SCALE GENOMIC DNA]</scope>
    <source>
        <strain evidence="2">CDC</strain>
    </source>
</reference>
<evidence type="ECO:0000256" key="1">
    <source>
        <dbReference type="SAM" id="Phobius"/>
    </source>
</evidence>
<sequence>VHNQRNHKSTTPLHTRKIPTTRLLCECELYAPANYDNDLEMKKVMQQFEDRTTQRFHEYDERMVKNRQKCKEQCDKEIQKIILKDKLEKELMDKFVTLHTDIQSDAIPTCICEKSIEDKVEKGCLKCGYGLGTVAPTVGLIGSVAIGAWKNAATAAAIELATKKGIEEGVKVVIAKITNSLFGMRLIVQWKNFINGSNYSTTSGLVKAVTNAMNSNGKSCQNASYGDLCSALSNWETNLVQYVTAGKEATETTTAAVQNAKLGEVAAESTQLYSAIGYSVLAIVIIILIMVIIYLILRRRRKKKMKKKLQYIKLLNE</sequence>
<organism evidence="2 3">
    <name type="scientific">Plasmodium reichenowi</name>
    <dbReference type="NCBI Taxonomy" id="5854"/>
    <lineage>
        <taxon>Eukaryota</taxon>
        <taxon>Sar</taxon>
        <taxon>Alveolata</taxon>
        <taxon>Apicomplexa</taxon>
        <taxon>Aconoidasida</taxon>
        <taxon>Haemosporida</taxon>
        <taxon>Plasmodiidae</taxon>
        <taxon>Plasmodium</taxon>
        <taxon>Plasmodium (Laverania)</taxon>
    </lineage>
</organism>
<feature type="transmembrane region" description="Helical" evidence="1">
    <location>
        <begin position="275"/>
        <end position="297"/>
    </location>
</feature>
<keyword evidence="1" id="KW-0472">Membrane</keyword>
<keyword evidence="3" id="KW-1185">Reference proteome</keyword>
<dbReference type="AlphaFoldDB" id="A0A060RLY4"/>
<protein>
    <submittedName>
        <fullName evidence="2">Rifin</fullName>
    </submittedName>
</protein>
<keyword evidence="1" id="KW-1133">Transmembrane helix</keyword>
<dbReference type="VEuPathDB" id="PlasmoDB:PRCDC_0026900"/>
<dbReference type="InterPro" id="IPR006373">
    <property type="entry name" value="VSA_Rifin"/>
</dbReference>
<dbReference type="EMBL" id="HG810451">
    <property type="protein sequence ID" value="CDO61632.1"/>
    <property type="molecule type" value="Genomic_DNA"/>
</dbReference>
<name>A0A060RLY4_PLARE</name>